<proteinExistence type="predicted"/>
<dbReference type="EMBL" id="FOXP01000003">
    <property type="protein sequence ID" value="SFP55563.1"/>
    <property type="molecule type" value="Genomic_DNA"/>
</dbReference>
<dbReference type="Pfam" id="PF07238">
    <property type="entry name" value="PilZ"/>
    <property type="match status" value="1"/>
</dbReference>
<feature type="domain" description="PilZ" evidence="1">
    <location>
        <begin position="16"/>
        <end position="96"/>
    </location>
</feature>
<dbReference type="InterPro" id="IPR009875">
    <property type="entry name" value="PilZ_domain"/>
</dbReference>
<evidence type="ECO:0000259" key="1">
    <source>
        <dbReference type="Pfam" id="PF07238"/>
    </source>
</evidence>
<gene>
    <name evidence="2" type="ORF">SAMN04488241_103124</name>
</gene>
<keyword evidence="3" id="KW-1185">Reference proteome</keyword>
<dbReference type="GO" id="GO:0035438">
    <property type="term" value="F:cyclic-di-GMP binding"/>
    <property type="evidence" value="ECO:0007669"/>
    <property type="project" value="InterPro"/>
</dbReference>
<evidence type="ECO:0000313" key="2">
    <source>
        <dbReference type="EMBL" id="SFP55563.1"/>
    </source>
</evidence>
<accession>A0A1I5RAN2</accession>
<reference evidence="2 3" key="1">
    <citation type="submission" date="2016-10" db="EMBL/GenBank/DDBJ databases">
        <authorList>
            <person name="de Groot N.N."/>
        </authorList>
    </citation>
    <scope>NUCLEOTIDE SEQUENCE [LARGE SCALE GENOMIC DNA]</scope>
    <source>
        <strain evidence="2 3">CGMCC 1.9113</strain>
    </source>
</reference>
<protein>
    <submittedName>
        <fullName evidence="2">PilZ domain-containing protein</fullName>
    </submittedName>
</protein>
<name>A0A1I5RAN2_9SPHN</name>
<dbReference type="SUPFAM" id="SSF141371">
    <property type="entry name" value="PilZ domain-like"/>
    <property type="match status" value="1"/>
</dbReference>
<sequence>MPRLSSPTTLPSAADRKALRRPVAIGLVVSSSALGHLTARALDLSLGGCRIVLQCRMTRGQFVMLTFPGFSPIGGRVAWSDGVSSGITFDRPLAVSVLHHLLAQP</sequence>
<organism evidence="2 3">
    <name type="scientific">Sphingomonas rubra</name>
    <dbReference type="NCBI Taxonomy" id="634430"/>
    <lineage>
        <taxon>Bacteria</taxon>
        <taxon>Pseudomonadati</taxon>
        <taxon>Pseudomonadota</taxon>
        <taxon>Alphaproteobacteria</taxon>
        <taxon>Sphingomonadales</taxon>
        <taxon>Sphingomonadaceae</taxon>
        <taxon>Sphingomonas</taxon>
    </lineage>
</organism>
<dbReference type="STRING" id="634430.SAMN04488241_103124"/>
<evidence type="ECO:0000313" key="3">
    <source>
        <dbReference type="Proteomes" id="UP000199586"/>
    </source>
</evidence>
<dbReference type="RefSeq" id="WP_281244345.1">
    <property type="nucleotide sequence ID" value="NZ_FOXP01000003.1"/>
</dbReference>
<dbReference type="Proteomes" id="UP000199586">
    <property type="component" value="Unassembled WGS sequence"/>
</dbReference>
<dbReference type="AlphaFoldDB" id="A0A1I5RAN2"/>